<evidence type="ECO:0000313" key="1">
    <source>
        <dbReference type="EMBL" id="CAB4133070.1"/>
    </source>
</evidence>
<gene>
    <name evidence="1" type="ORF">UFOVP140_28</name>
</gene>
<protein>
    <submittedName>
        <fullName evidence="1">Uncharacterized protein</fullName>
    </submittedName>
</protein>
<accession>A0A6J5LJ93</accession>
<dbReference type="EMBL" id="LR796271">
    <property type="protein sequence ID" value="CAB4133070.1"/>
    <property type="molecule type" value="Genomic_DNA"/>
</dbReference>
<organism evidence="1">
    <name type="scientific">uncultured Caudovirales phage</name>
    <dbReference type="NCBI Taxonomy" id="2100421"/>
    <lineage>
        <taxon>Viruses</taxon>
        <taxon>Duplodnaviria</taxon>
        <taxon>Heunggongvirae</taxon>
        <taxon>Uroviricota</taxon>
        <taxon>Caudoviricetes</taxon>
        <taxon>Peduoviridae</taxon>
        <taxon>Maltschvirus</taxon>
        <taxon>Maltschvirus maltsch</taxon>
    </lineage>
</organism>
<proteinExistence type="predicted"/>
<name>A0A6J5LJ93_9CAUD</name>
<sequence length="97" mass="10585">MKPLVRLSGAQMVCKHQDCVRCFSAFGAGLVLASRRDQSLPPSPELDVTILIPDQPRPTGCVFHLNKPPIPGLRVEGANLVVEGRRQIEPSDRSEQG</sequence>
<reference evidence="1" key="1">
    <citation type="submission" date="2020-04" db="EMBL/GenBank/DDBJ databases">
        <authorList>
            <person name="Chiriac C."/>
            <person name="Salcher M."/>
            <person name="Ghai R."/>
            <person name="Kavagutti S V."/>
        </authorList>
    </citation>
    <scope>NUCLEOTIDE SEQUENCE</scope>
</reference>